<organism evidence="1 2">
    <name type="scientific">Paraburkholderia rhynchosiae</name>
    <dbReference type="NCBI Taxonomy" id="487049"/>
    <lineage>
        <taxon>Bacteria</taxon>
        <taxon>Pseudomonadati</taxon>
        <taxon>Pseudomonadota</taxon>
        <taxon>Betaproteobacteria</taxon>
        <taxon>Burkholderiales</taxon>
        <taxon>Burkholderiaceae</taxon>
        <taxon>Paraburkholderia</taxon>
    </lineage>
</organism>
<protein>
    <submittedName>
        <fullName evidence="1">ATP-binding protein</fullName>
    </submittedName>
</protein>
<evidence type="ECO:0000313" key="2">
    <source>
        <dbReference type="Proteomes" id="UP001629235"/>
    </source>
</evidence>
<name>A0ACC7NPW1_9BURK</name>
<reference evidence="1 2" key="1">
    <citation type="journal article" date="2024" name="Chem. Sci.">
        <title>Discovery of megapolipeptins by genome mining of a Burkholderiales bacteria collection.</title>
        <authorList>
            <person name="Paulo B.S."/>
            <person name="Recchia M.J.J."/>
            <person name="Lee S."/>
            <person name="Fergusson C.H."/>
            <person name="Romanowski S.B."/>
            <person name="Hernandez A."/>
            <person name="Krull N."/>
            <person name="Liu D.Y."/>
            <person name="Cavanagh H."/>
            <person name="Bos A."/>
            <person name="Gray C.A."/>
            <person name="Murphy B.T."/>
            <person name="Linington R.G."/>
            <person name="Eustaquio A.S."/>
        </authorList>
    </citation>
    <scope>NUCLEOTIDE SEQUENCE [LARGE SCALE GENOMIC DNA]</scope>
    <source>
        <strain evidence="1 2">RL18-126-BIB-B</strain>
    </source>
</reference>
<keyword evidence="1" id="KW-0547">Nucleotide-binding</keyword>
<sequence>VIRDAVQLLQNDAIARGMRMSVHYNANPATVYGDKVQLQQVMLNLLLNAFDAMDGRAASDRMVAVFITLQGPRALRVAVRDHGAGLPSDRLALIFNPFVTSKPEGLGLGLSISRTIIEMHGGRLWAENNTDRGATFYFTLPVGDAA</sequence>
<proteinExistence type="predicted"/>
<feature type="non-terminal residue" evidence="1">
    <location>
        <position position="1"/>
    </location>
</feature>
<evidence type="ECO:0000313" key="1">
    <source>
        <dbReference type="EMBL" id="MFM0109565.1"/>
    </source>
</evidence>
<dbReference type="Proteomes" id="UP001629235">
    <property type="component" value="Unassembled WGS sequence"/>
</dbReference>
<accession>A0ACC7NPW1</accession>
<comment type="caution">
    <text evidence="1">The sequence shown here is derived from an EMBL/GenBank/DDBJ whole genome shotgun (WGS) entry which is preliminary data.</text>
</comment>
<keyword evidence="2" id="KW-1185">Reference proteome</keyword>
<keyword evidence="1" id="KW-0067">ATP-binding</keyword>
<gene>
    <name evidence="1" type="ORF">PQR01_41020</name>
</gene>
<dbReference type="EMBL" id="JAQQDW010000318">
    <property type="protein sequence ID" value="MFM0109565.1"/>
    <property type="molecule type" value="Genomic_DNA"/>
</dbReference>